<dbReference type="Proteomes" id="UP000320643">
    <property type="component" value="Unassembled WGS sequence"/>
</dbReference>
<name>A0A552USB1_9FLAO</name>
<sequence length="191" mass="21324">MKKILLLTIIGIFAMSCTGDDSTTVSDSAQNKVVLLQVDYLTNAFEGGKELTFPEADDFTISYDYNSPGDFGDITLKYDELNQPLFAGGIIWMGTGERTFPEAIDGVLSFPAIGNTVAMPDLDDFQMINYTGYEYPENIAYEPLWNAVDNLQIVKEYREANPTAKVNVFLYTPSVGFGNPAEWDYYIILKN</sequence>
<keyword evidence="2" id="KW-1185">Reference proteome</keyword>
<organism evidence="1 2">
    <name type="scientific">Flavobacterium zepuense</name>
    <dbReference type="NCBI Taxonomy" id="2593302"/>
    <lineage>
        <taxon>Bacteria</taxon>
        <taxon>Pseudomonadati</taxon>
        <taxon>Bacteroidota</taxon>
        <taxon>Flavobacteriia</taxon>
        <taxon>Flavobacteriales</taxon>
        <taxon>Flavobacteriaceae</taxon>
        <taxon>Flavobacterium</taxon>
    </lineage>
</organism>
<dbReference type="EMBL" id="VJVZ01000021">
    <property type="protein sequence ID" value="TRW21109.1"/>
    <property type="molecule type" value="Genomic_DNA"/>
</dbReference>
<reference evidence="1 2" key="1">
    <citation type="submission" date="2019-07" db="EMBL/GenBank/DDBJ databases">
        <title>Flavobacterium sp. nov., isolated from glacier ice.</title>
        <authorList>
            <person name="Liu Q."/>
            <person name="Xin Y.-H."/>
        </authorList>
    </citation>
    <scope>NUCLEOTIDE SEQUENCE [LARGE SCALE GENOMIC DNA]</scope>
    <source>
        <strain evidence="1 2">ZT4R6</strain>
    </source>
</reference>
<protein>
    <recommendedName>
        <fullName evidence="3">Lipoprotein</fullName>
    </recommendedName>
</protein>
<comment type="caution">
    <text evidence="1">The sequence shown here is derived from an EMBL/GenBank/DDBJ whole genome shotgun (WGS) entry which is preliminary data.</text>
</comment>
<dbReference type="PROSITE" id="PS51257">
    <property type="entry name" value="PROKAR_LIPOPROTEIN"/>
    <property type="match status" value="1"/>
</dbReference>
<proteinExistence type="predicted"/>
<accession>A0A552USB1</accession>
<dbReference type="OrthoDB" id="1339516at2"/>
<evidence type="ECO:0000313" key="2">
    <source>
        <dbReference type="Proteomes" id="UP000320643"/>
    </source>
</evidence>
<gene>
    <name evidence="1" type="ORF">FMM05_20510</name>
</gene>
<dbReference type="AlphaFoldDB" id="A0A552USB1"/>
<evidence type="ECO:0008006" key="3">
    <source>
        <dbReference type="Google" id="ProtNLM"/>
    </source>
</evidence>
<dbReference type="RefSeq" id="WP_143375302.1">
    <property type="nucleotide sequence ID" value="NZ_VJVZ01000021.1"/>
</dbReference>
<evidence type="ECO:0000313" key="1">
    <source>
        <dbReference type="EMBL" id="TRW21109.1"/>
    </source>
</evidence>